<organism evidence="2 3">
    <name type="scientific">Kaustia mangrovi</name>
    <dbReference type="NCBI Taxonomy" id="2593653"/>
    <lineage>
        <taxon>Bacteria</taxon>
        <taxon>Pseudomonadati</taxon>
        <taxon>Pseudomonadota</taxon>
        <taxon>Alphaproteobacteria</taxon>
        <taxon>Hyphomicrobiales</taxon>
        <taxon>Parvibaculaceae</taxon>
        <taxon>Kaustia</taxon>
    </lineage>
</organism>
<dbReference type="RefSeq" id="WP_213161630.1">
    <property type="nucleotide sequence ID" value="NZ_CP058214.1"/>
</dbReference>
<evidence type="ECO:0000313" key="2">
    <source>
        <dbReference type="EMBL" id="QPC44262.1"/>
    </source>
</evidence>
<proteinExistence type="predicted"/>
<dbReference type="InterPro" id="IPR029063">
    <property type="entry name" value="SAM-dependent_MTases_sf"/>
</dbReference>
<dbReference type="InterPro" id="IPR013216">
    <property type="entry name" value="Methyltransf_11"/>
</dbReference>
<dbReference type="PANTHER" id="PTHR43464:SF23">
    <property type="entry name" value="JUVENILE HORMONE ACID O-METHYLTRANSFERASE"/>
    <property type="match status" value="1"/>
</dbReference>
<keyword evidence="2" id="KW-0808">Transferase</keyword>
<keyword evidence="3" id="KW-1185">Reference proteome</keyword>
<dbReference type="SUPFAM" id="SSF53335">
    <property type="entry name" value="S-adenosyl-L-methionine-dependent methyltransferases"/>
    <property type="match status" value="1"/>
</dbReference>
<dbReference type="AlphaFoldDB" id="A0A7S8HD01"/>
<dbReference type="EMBL" id="CP058214">
    <property type="protein sequence ID" value="QPC44262.1"/>
    <property type="molecule type" value="Genomic_DNA"/>
</dbReference>
<dbReference type="CDD" id="cd02440">
    <property type="entry name" value="AdoMet_MTases"/>
    <property type="match status" value="1"/>
</dbReference>
<feature type="domain" description="Methyltransferase type 11" evidence="1">
    <location>
        <begin position="73"/>
        <end position="166"/>
    </location>
</feature>
<dbReference type="KEGG" id="kmn:HW532_17095"/>
<dbReference type="Pfam" id="PF08241">
    <property type="entry name" value="Methyltransf_11"/>
    <property type="match status" value="1"/>
</dbReference>
<dbReference type="Gene3D" id="3.40.50.150">
    <property type="entry name" value="Vaccinia Virus protein VP39"/>
    <property type="match status" value="1"/>
</dbReference>
<evidence type="ECO:0000313" key="3">
    <source>
        <dbReference type="Proteomes" id="UP000593594"/>
    </source>
</evidence>
<dbReference type="PANTHER" id="PTHR43464">
    <property type="entry name" value="METHYLTRANSFERASE"/>
    <property type="match status" value="1"/>
</dbReference>
<accession>A0A7S8HD01</accession>
<gene>
    <name evidence="2" type="ORF">HW532_17095</name>
</gene>
<evidence type="ECO:0000259" key="1">
    <source>
        <dbReference type="Pfam" id="PF08241"/>
    </source>
</evidence>
<protein>
    <submittedName>
        <fullName evidence="2">Class I SAM-dependent methyltransferase</fullName>
    </submittedName>
</protein>
<dbReference type="GO" id="GO:0010420">
    <property type="term" value="F:polyprenyldihydroxybenzoate methyltransferase activity"/>
    <property type="evidence" value="ECO:0007669"/>
    <property type="project" value="TreeGrafter"/>
</dbReference>
<dbReference type="Proteomes" id="UP000593594">
    <property type="component" value="Chromosome"/>
</dbReference>
<reference evidence="2 3" key="1">
    <citation type="submission" date="2020-06" db="EMBL/GenBank/DDBJ databases">
        <title>Genome sequence of 2 isolates from Red Sea Mangroves.</title>
        <authorList>
            <person name="Sefrji F."/>
            <person name="Michoud G."/>
            <person name="Merlino G."/>
            <person name="Daffonchio D."/>
        </authorList>
    </citation>
    <scope>NUCLEOTIDE SEQUENCE [LARGE SCALE GENOMIC DNA]</scope>
    <source>
        <strain evidence="2 3">R1DC25</strain>
    </source>
</reference>
<name>A0A7S8HD01_9HYPH</name>
<sequence>MPENKTPDIAGQTPEQLLARAYHLKDLNEALDLYRDWAGTYDEAMVDGLGFVAPRVMASRLARHLKNPDGAILDIGCGTGLVGEALSSLGFRVIDGLDISTDMLEEAGKRGVYRNLLDADLTGTLPLDTAAYDAGICTGTFTHAHVGAEALDEILRAIRPGGLFACTIHKDVWQPMGFADKLEALKAGGAIREVEVQDGPYYKTSEQPDGKYVLIERL</sequence>
<dbReference type="GO" id="GO:0032259">
    <property type="term" value="P:methylation"/>
    <property type="evidence" value="ECO:0007669"/>
    <property type="project" value="UniProtKB-KW"/>
</dbReference>
<keyword evidence="2" id="KW-0489">Methyltransferase</keyword>